<dbReference type="AlphaFoldDB" id="U5C1Z1"/>
<dbReference type="Proteomes" id="UP000016843">
    <property type="component" value="Unassembled WGS sequence"/>
</dbReference>
<evidence type="ECO:0000313" key="2">
    <source>
        <dbReference type="Proteomes" id="UP000016843"/>
    </source>
</evidence>
<name>U5C1Z1_9BACT</name>
<sequence length="34" mass="4082">MEQEVNNIANKAKKRKGNDFIKFKFWENKGNIIK</sequence>
<comment type="caution">
    <text evidence="1">The sequence shown here is derived from an EMBL/GenBank/DDBJ whole genome shotgun (WGS) entry which is preliminary data.</text>
</comment>
<gene>
    <name evidence="1" type="ORF">P872_04780</name>
</gene>
<keyword evidence="2" id="KW-1185">Reference proteome</keyword>
<accession>U5C1Z1</accession>
<evidence type="ECO:0000313" key="1">
    <source>
        <dbReference type="EMBL" id="ERM82931.1"/>
    </source>
</evidence>
<protein>
    <submittedName>
        <fullName evidence="1">Uncharacterized protein</fullName>
    </submittedName>
</protein>
<proteinExistence type="predicted"/>
<organism evidence="1 2">
    <name type="scientific">Rhodonellum psychrophilum GCM71 = DSM 17998</name>
    <dbReference type="NCBI Taxonomy" id="1123057"/>
    <lineage>
        <taxon>Bacteria</taxon>
        <taxon>Pseudomonadati</taxon>
        <taxon>Bacteroidota</taxon>
        <taxon>Cytophagia</taxon>
        <taxon>Cytophagales</taxon>
        <taxon>Cytophagaceae</taxon>
        <taxon>Rhodonellum</taxon>
    </lineage>
</organism>
<reference evidence="1 2" key="1">
    <citation type="journal article" date="2013" name="Genome Announc.">
        <title>Draft Genome Sequence of the Psychrophilic and Alkaliphilic Rhodonellum psychrophilum Strain GCM71T.</title>
        <authorList>
            <person name="Hauptmann A.L."/>
            <person name="Glaring M.A."/>
            <person name="Hallin P.F."/>
            <person name="Prieme A."/>
            <person name="Stougaard P."/>
        </authorList>
    </citation>
    <scope>NUCLEOTIDE SEQUENCE [LARGE SCALE GENOMIC DNA]</scope>
    <source>
        <strain evidence="1 2">GCM71</strain>
    </source>
</reference>
<dbReference type="EMBL" id="AWXR01000019">
    <property type="protein sequence ID" value="ERM82931.1"/>
    <property type="molecule type" value="Genomic_DNA"/>
</dbReference>